<name>A0A7I8VX34_9ANNE</name>
<accession>A0A7I8VX34</accession>
<gene>
    <name evidence="2" type="ORF">DGYR_LOCUS8242</name>
</gene>
<reference evidence="2 3" key="1">
    <citation type="submission" date="2020-08" db="EMBL/GenBank/DDBJ databases">
        <authorList>
            <person name="Hejnol A."/>
        </authorList>
    </citation>
    <scope>NUCLEOTIDE SEQUENCE [LARGE SCALE GENOMIC DNA]</scope>
</reference>
<feature type="region of interest" description="Disordered" evidence="1">
    <location>
        <begin position="210"/>
        <end position="233"/>
    </location>
</feature>
<organism evidence="2 3">
    <name type="scientific">Dimorphilus gyrociliatus</name>
    <dbReference type="NCBI Taxonomy" id="2664684"/>
    <lineage>
        <taxon>Eukaryota</taxon>
        <taxon>Metazoa</taxon>
        <taxon>Spiralia</taxon>
        <taxon>Lophotrochozoa</taxon>
        <taxon>Annelida</taxon>
        <taxon>Polychaeta</taxon>
        <taxon>Polychaeta incertae sedis</taxon>
        <taxon>Dinophilidae</taxon>
        <taxon>Dimorphilus</taxon>
    </lineage>
</organism>
<dbReference type="Proteomes" id="UP000549394">
    <property type="component" value="Unassembled WGS sequence"/>
</dbReference>
<dbReference type="OrthoDB" id="9935043at2759"/>
<dbReference type="InterPro" id="IPR028027">
    <property type="entry name" value="SPMAP1"/>
</dbReference>
<evidence type="ECO:0000256" key="1">
    <source>
        <dbReference type="SAM" id="MobiDB-lite"/>
    </source>
</evidence>
<feature type="compositionally biased region" description="Low complexity" evidence="1">
    <location>
        <begin position="325"/>
        <end position="334"/>
    </location>
</feature>
<evidence type="ECO:0000313" key="2">
    <source>
        <dbReference type="EMBL" id="CAD5120107.1"/>
    </source>
</evidence>
<dbReference type="PANTHER" id="PTHR34221">
    <property type="entry name" value="HYPOTHETICAL PROTEIN LOC691189"/>
    <property type="match status" value="1"/>
</dbReference>
<dbReference type="EMBL" id="CAJFCJ010000012">
    <property type="protein sequence ID" value="CAD5120107.1"/>
    <property type="molecule type" value="Genomic_DNA"/>
</dbReference>
<feature type="region of interest" description="Disordered" evidence="1">
    <location>
        <begin position="310"/>
        <end position="354"/>
    </location>
</feature>
<dbReference type="Pfam" id="PF15075">
    <property type="entry name" value="SPMAP1-like"/>
    <property type="match status" value="1"/>
</dbReference>
<protein>
    <submittedName>
        <fullName evidence="2">DgyrCDS8685</fullName>
    </submittedName>
</protein>
<sequence>MSKAAEVSPIKVTWKPMIIPPAVIPKPIKTKRAVHESPFVNDGVSVSIYNKPRKKPIIPEYSATADRACQSYFGSPRVQKLLKITLEEDRKYAEEEKKKKAMEDEGKDKKFVEDLKDKRAAEEAKSRKSTTKSEDFKDGFINDAISATKTTRNLLPPYDATKDPACKTYFNKRGVSNMVQKQKKFWKPLYPVCYTTNWKKPKEFQDEMTFGNSQEGFGRQDSKSSLSPTSSEKKLPLIPLEEPLIRSSMLRSISKEDTVLHRKREESFVNDAILASHSKQRYRDLLPKYDAFFDQHTRWIYVWTKMTENQPTKSDKAPSQRNQSPRRASGSPRRSVNKIYKTPPTPPPQALQTKEKNFVLDSVASSSISIDYSKTNPKLGPVIPPYNSQRDKHCDTYFRFFGVEETLDKTRQKKPEDTSIEGKTMDRFAREGPGSHYLLLRNQSGMGHSRETIDGHGQFMQGVKPVIGFNGNFGFRRNTPWLRKEPSPFGTASRSPCH</sequence>
<proteinExistence type="predicted"/>
<keyword evidence="3" id="KW-1185">Reference proteome</keyword>
<dbReference type="AlphaFoldDB" id="A0A7I8VX34"/>
<feature type="compositionally biased region" description="Low complexity" evidence="1">
    <location>
        <begin position="223"/>
        <end position="233"/>
    </location>
</feature>
<comment type="caution">
    <text evidence="2">The sequence shown here is derived from an EMBL/GenBank/DDBJ whole genome shotgun (WGS) entry which is preliminary data.</text>
</comment>
<evidence type="ECO:0000313" key="3">
    <source>
        <dbReference type="Proteomes" id="UP000549394"/>
    </source>
</evidence>
<dbReference type="PANTHER" id="PTHR34221:SF4">
    <property type="entry name" value="CHROMOSOME LG9 OPEN READING FRAME, HUMAN C17ORF98"/>
    <property type="match status" value="1"/>
</dbReference>